<evidence type="ECO:0000256" key="1">
    <source>
        <dbReference type="ARBA" id="ARBA00004572"/>
    </source>
</evidence>
<dbReference type="Pfam" id="PF02064">
    <property type="entry name" value="MAS20"/>
    <property type="match status" value="1"/>
</dbReference>
<dbReference type="AlphaFoldDB" id="A0A6P8K887"/>
<evidence type="ECO:0000313" key="12">
    <source>
        <dbReference type="Proteomes" id="UP000515162"/>
    </source>
</evidence>
<dbReference type="GeneID" id="117144144"/>
<dbReference type="GO" id="GO:0030150">
    <property type="term" value="P:protein import into mitochondrial matrix"/>
    <property type="evidence" value="ECO:0007669"/>
    <property type="project" value="TreeGrafter"/>
</dbReference>
<keyword evidence="4 11" id="KW-0812">Transmembrane</keyword>
<keyword evidence="9 10" id="KW-0472">Membrane</keyword>
<comment type="subcellular location">
    <subcellularLocation>
        <location evidence="1">Mitochondrion outer membrane</location>
        <topology evidence="1">Single-pass membrane protein</topology>
    </subcellularLocation>
</comment>
<feature type="transmembrane region" description="Helical" evidence="11">
    <location>
        <begin position="6"/>
        <end position="26"/>
    </location>
</feature>
<proteinExistence type="inferred from homology"/>
<dbReference type="GO" id="GO:0005742">
    <property type="term" value="C:mitochondrial outer membrane translocase complex"/>
    <property type="evidence" value="ECO:0007669"/>
    <property type="project" value="UniProtKB-UniRule"/>
</dbReference>
<organism evidence="12 13">
    <name type="scientific">Drosophila mauritiana</name>
    <name type="common">Fruit fly</name>
    <dbReference type="NCBI Taxonomy" id="7226"/>
    <lineage>
        <taxon>Eukaryota</taxon>
        <taxon>Metazoa</taxon>
        <taxon>Ecdysozoa</taxon>
        <taxon>Arthropoda</taxon>
        <taxon>Hexapoda</taxon>
        <taxon>Insecta</taxon>
        <taxon>Pterygota</taxon>
        <taxon>Neoptera</taxon>
        <taxon>Endopterygota</taxon>
        <taxon>Diptera</taxon>
        <taxon>Brachycera</taxon>
        <taxon>Muscomorpha</taxon>
        <taxon>Ephydroidea</taxon>
        <taxon>Drosophilidae</taxon>
        <taxon>Drosophila</taxon>
        <taxon>Sophophora</taxon>
    </lineage>
</organism>
<comment type="similarity">
    <text evidence="2 10">Belongs to the Tom20 family.</text>
</comment>
<keyword evidence="5 10" id="KW-1000">Mitochondrion outer membrane</keyword>
<dbReference type="GO" id="GO:0016031">
    <property type="term" value="P:tRNA import into mitochondrion"/>
    <property type="evidence" value="ECO:0007669"/>
    <property type="project" value="TreeGrafter"/>
</dbReference>
<reference evidence="13" key="1">
    <citation type="submission" date="2025-08" db="UniProtKB">
        <authorList>
            <consortium name="RefSeq"/>
        </authorList>
    </citation>
    <scope>IDENTIFICATION</scope>
    <source>
        <strain evidence="13">Mau12</strain>
        <tissue evidence="13">Whole Body</tissue>
    </source>
</reference>
<evidence type="ECO:0000256" key="4">
    <source>
        <dbReference type="ARBA" id="ARBA00022692"/>
    </source>
</evidence>
<dbReference type="RefSeq" id="XP_033165063.1">
    <property type="nucleotide sequence ID" value="XM_033309172.1"/>
</dbReference>
<name>A0A6P8K887_DROMA</name>
<dbReference type="PRINTS" id="PR00351">
    <property type="entry name" value="OM20RECEPTOR"/>
</dbReference>
<evidence type="ECO:0000256" key="11">
    <source>
        <dbReference type="SAM" id="Phobius"/>
    </source>
</evidence>
<evidence type="ECO:0000256" key="5">
    <source>
        <dbReference type="ARBA" id="ARBA00022787"/>
    </source>
</evidence>
<evidence type="ECO:0000256" key="7">
    <source>
        <dbReference type="ARBA" id="ARBA00022989"/>
    </source>
</evidence>
<keyword evidence="7 11" id="KW-1133">Transmembrane helix</keyword>
<dbReference type="InterPro" id="IPR022422">
    <property type="entry name" value="MAS20_rcpt_metazoan"/>
</dbReference>
<gene>
    <name evidence="13" type="primary">LOC117144144</name>
</gene>
<accession>A0A6P8K887</accession>
<dbReference type="PIRSF" id="PIRSF037707">
    <property type="entry name" value="MAS20_rcpt"/>
    <property type="match status" value="1"/>
</dbReference>
<evidence type="ECO:0000256" key="2">
    <source>
        <dbReference type="ARBA" id="ARBA00005792"/>
    </source>
</evidence>
<keyword evidence="3" id="KW-0813">Transport</keyword>
<dbReference type="SUPFAM" id="SSF47157">
    <property type="entry name" value="Mitochondrial import receptor subunit Tom20"/>
    <property type="match status" value="1"/>
</dbReference>
<dbReference type="PRINTS" id="PR01989">
    <property type="entry name" value="EUOM20RECPTR"/>
</dbReference>
<evidence type="ECO:0000313" key="13">
    <source>
        <dbReference type="RefSeq" id="XP_033165063.1"/>
    </source>
</evidence>
<evidence type="ECO:0000256" key="6">
    <source>
        <dbReference type="ARBA" id="ARBA00022927"/>
    </source>
</evidence>
<dbReference type="Gene3D" id="1.20.960.10">
    <property type="entry name" value="Mitochondrial outer membrane translocase complex, subunit Tom20 domain"/>
    <property type="match status" value="1"/>
</dbReference>
<dbReference type="Proteomes" id="UP000515162">
    <property type="component" value="Chromosome 3R"/>
</dbReference>
<dbReference type="InterPro" id="IPR023392">
    <property type="entry name" value="Tom20_dom_sf"/>
</dbReference>
<dbReference type="PANTHER" id="PTHR12430">
    <property type="entry name" value="MITOCHONDRIAL IMPORT RECEPTOR SUBUNIT TOM20"/>
    <property type="match status" value="1"/>
</dbReference>
<keyword evidence="8 10" id="KW-0496">Mitochondrion</keyword>
<keyword evidence="12" id="KW-1185">Reference proteome</keyword>
<keyword evidence="6" id="KW-0653">Protein transport</keyword>
<evidence type="ECO:0000256" key="8">
    <source>
        <dbReference type="ARBA" id="ARBA00023128"/>
    </source>
</evidence>
<sequence>MIGVTGTFKVLAAISGILFMGYCVYFDKQRRSDPDFKKKLHDRRIQRSLASVKSAASVPMSERDVELYFMTQIHKGETLITNGDVEGGVEHLINAMLVCGQPAKLLQLLQSTLPVDIFKAMLIKLNAYEASHRCLPFLVDDEATSSL</sequence>
<evidence type="ECO:0000256" key="3">
    <source>
        <dbReference type="ARBA" id="ARBA00022448"/>
    </source>
</evidence>
<dbReference type="GO" id="GO:0008320">
    <property type="term" value="F:protein transmembrane transporter activity"/>
    <property type="evidence" value="ECO:0007669"/>
    <property type="project" value="TreeGrafter"/>
</dbReference>
<dbReference type="InterPro" id="IPR002056">
    <property type="entry name" value="MAS20"/>
</dbReference>
<dbReference type="GO" id="GO:0030943">
    <property type="term" value="F:mitochondrion targeting sequence binding"/>
    <property type="evidence" value="ECO:0007669"/>
    <property type="project" value="TreeGrafter"/>
</dbReference>
<dbReference type="PANTHER" id="PTHR12430:SF0">
    <property type="entry name" value="TRANSLOCASE OF OUTER MITOCHONDRIAL MEMBRANE 20"/>
    <property type="match status" value="1"/>
</dbReference>
<evidence type="ECO:0000256" key="9">
    <source>
        <dbReference type="ARBA" id="ARBA00023136"/>
    </source>
</evidence>
<protein>
    <submittedName>
        <fullName evidence="13">Mitochondrial import receptor subunit TOM20 homolog</fullName>
    </submittedName>
</protein>
<evidence type="ECO:0000256" key="10">
    <source>
        <dbReference type="PIRNR" id="PIRNR037707"/>
    </source>
</evidence>
<keyword evidence="13" id="KW-0675">Receptor</keyword>
<dbReference type="GO" id="GO:0006605">
    <property type="term" value="P:protein targeting"/>
    <property type="evidence" value="ECO:0007669"/>
    <property type="project" value="InterPro"/>
</dbReference>
<dbReference type="GO" id="GO:0006886">
    <property type="term" value="P:intracellular protein transport"/>
    <property type="evidence" value="ECO:0007669"/>
    <property type="project" value="InterPro"/>
</dbReference>